<evidence type="ECO:0000313" key="3">
    <source>
        <dbReference type="Proteomes" id="UP000011182"/>
    </source>
</evidence>
<keyword evidence="1" id="KW-1133">Transmembrane helix</keyword>
<sequence>MKALIPKQHGAWAMLLIPFLLGMIKGGPIFWHIPLFLGWLFL</sequence>
<keyword evidence="1" id="KW-0472">Membrane</keyword>
<dbReference type="InterPro" id="IPR025576">
    <property type="entry name" value="YwiC"/>
</dbReference>
<evidence type="ECO:0000256" key="1">
    <source>
        <dbReference type="SAM" id="Phobius"/>
    </source>
</evidence>
<dbReference type="EMBL" id="AMXN01000001">
    <property type="protein sequence ID" value="ELS63026.1"/>
    <property type="molecule type" value="Genomic_DNA"/>
</dbReference>
<feature type="transmembrane region" description="Helical" evidence="1">
    <location>
        <begin position="12"/>
        <end position="33"/>
    </location>
</feature>
<name>A0A9W5LLR0_9BACI</name>
<dbReference type="Proteomes" id="UP000011182">
    <property type="component" value="Unassembled WGS sequence"/>
</dbReference>
<dbReference type="AlphaFoldDB" id="A0A9W5LLR0"/>
<reference evidence="2 3" key="1">
    <citation type="journal article" date="2014" name="Syst. Appl. Microbiol.">
        <title>Genomic insights into the taxonomic status of the three subspecies of Bacillus subtilis.</title>
        <authorList>
            <person name="Yi H."/>
            <person name="Chun J."/>
            <person name="Cha C.J."/>
        </authorList>
    </citation>
    <scope>NUCLEOTIDE SEQUENCE [LARGE SCALE GENOMIC DNA]</scope>
    <source>
        <strain evidence="2 3">KCTC 13429</strain>
    </source>
</reference>
<dbReference type="Pfam" id="PF14256">
    <property type="entry name" value="YwiC"/>
    <property type="match status" value="1"/>
</dbReference>
<comment type="caution">
    <text evidence="2">The sequence shown here is derived from an EMBL/GenBank/DDBJ whole genome shotgun (WGS) entry which is preliminary data.</text>
</comment>
<evidence type="ECO:0000313" key="2">
    <source>
        <dbReference type="EMBL" id="ELS63026.1"/>
    </source>
</evidence>
<keyword evidence="1" id="KW-0812">Transmembrane</keyword>
<protein>
    <submittedName>
        <fullName evidence="2">Uncharacterized protein</fullName>
    </submittedName>
</protein>
<organism evidence="2 3">
    <name type="scientific">Bacillus inaquosorum KCTC 13429</name>
    <dbReference type="NCBI Taxonomy" id="1236548"/>
    <lineage>
        <taxon>Bacteria</taxon>
        <taxon>Bacillati</taxon>
        <taxon>Bacillota</taxon>
        <taxon>Bacilli</taxon>
        <taxon>Bacillales</taxon>
        <taxon>Bacillaceae</taxon>
        <taxon>Bacillus</taxon>
    </lineage>
</organism>
<gene>
    <name evidence="2" type="ORF">BSI_04170</name>
</gene>
<proteinExistence type="predicted"/>
<accession>A0A9W5LLR0</accession>
<keyword evidence="3" id="KW-1185">Reference proteome</keyword>